<dbReference type="GO" id="GO:0044773">
    <property type="term" value="P:mitotic DNA damage checkpoint signaling"/>
    <property type="evidence" value="ECO:0007669"/>
    <property type="project" value="TreeGrafter"/>
</dbReference>
<dbReference type="InterPro" id="IPR000719">
    <property type="entry name" value="Prot_kinase_dom"/>
</dbReference>
<dbReference type="GO" id="GO:0005524">
    <property type="term" value="F:ATP binding"/>
    <property type="evidence" value="ECO:0007669"/>
    <property type="project" value="InterPro"/>
</dbReference>
<dbReference type="InterPro" id="IPR011009">
    <property type="entry name" value="Kinase-like_dom_sf"/>
</dbReference>
<sequence length="373" mass="42608">MVHAGVVFAMLLAPRPAASRLHKCLPSATRSFHIKQCYYRPYRTTSSLSHTRTEPFPRGSVLRGQSGRTYSVKELLSERRNPLLCVYRASDKGENYIIKHMIPGEFEYQQELQNPLASCPNLRTVIDTIPKSELFVYGFLATDLLQISQRSLPGETRRSILRSALVGLAELHDRGIMHTDIKPNSILLDYEETTDGNLSISSVQISDLEDAVLLPPGHHLKGCLCGNQLWRSPESWARALQNTPSDVFSFGVVVVYVMLNDMIFRVRDEELAADDAWRHILRRHISYFGDEDGFRGLLRHIGEENEFFDRLIALAGDFDADRPRKPFAMWHYVDAELRDLAVKMTNLDPARRITAREALEHAWFRQPDLTETT</sequence>
<dbReference type="PROSITE" id="PS50011">
    <property type="entry name" value="PROTEIN_KINASE_DOM"/>
    <property type="match status" value="1"/>
</dbReference>
<evidence type="ECO:0000256" key="1">
    <source>
        <dbReference type="SAM" id="SignalP"/>
    </source>
</evidence>
<dbReference type="Proteomes" id="UP000182658">
    <property type="component" value="Unassembled WGS sequence"/>
</dbReference>
<accession>A0A1J7JMV4</accession>
<dbReference type="Gene3D" id="1.10.510.10">
    <property type="entry name" value="Transferase(Phosphotransferase) domain 1"/>
    <property type="match status" value="1"/>
</dbReference>
<dbReference type="SUPFAM" id="SSF56112">
    <property type="entry name" value="Protein kinase-like (PK-like)"/>
    <property type="match status" value="1"/>
</dbReference>
<feature type="signal peptide" evidence="1">
    <location>
        <begin position="1"/>
        <end position="19"/>
    </location>
</feature>
<gene>
    <name evidence="3" type="ORF">CONLIGDRAFT_633246</name>
</gene>
<evidence type="ECO:0000313" key="4">
    <source>
        <dbReference type="Proteomes" id="UP000182658"/>
    </source>
</evidence>
<evidence type="ECO:0000313" key="3">
    <source>
        <dbReference type="EMBL" id="OIW29042.1"/>
    </source>
</evidence>
<reference evidence="3 4" key="1">
    <citation type="submission" date="2016-10" db="EMBL/GenBank/DDBJ databases">
        <title>Draft genome sequence of Coniochaeta ligniaria NRRL30616, a lignocellulolytic fungus for bioabatement of inhibitors in plant biomass hydrolysates.</title>
        <authorList>
            <consortium name="DOE Joint Genome Institute"/>
            <person name="Jimenez D.J."/>
            <person name="Hector R.E."/>
            <person name="Riley R."/>
            <person name="Sun H."/>
            <person name="Grigoriev I.V."/>
            <person name="Van Elsas J.D."/>
            <person name="Nichols N.N."/>
        </authorList>
    </citation>
    <scope>NUCLEOTIDE SEQUENCE [LARGE SCALE GENOMIC DNA]</scope>
    <source>
        <strain evidence="3 4">NRRL 30616</strain>
    </source>
</reference>
<keyword evidence="3" id="KW-0808">Transferase</keyword>
<dbReference type="OrthoDB" id="4062651at2759"/>
<dbReference type="PANTHER" id="PTHR44167:SF30">
    <property type="entry name" value="PHOSPHORYLASE KINASE"/>
    <property type="match status" value="1"/>
</dbReference>
<organism evidence="3 4">
    <name type="scientific">Coniochaeta ligniaria NRRL 30616</name>
    <dbReference type="NCBI Taxonomy" id="1408157"/>
    <lineage>
        <taxon>Eukaryota</taxon>
        <taxon>Fungi</taxon>
        <taxon>Dikarya</taxon>
        <taxon>Ascomycota</taxon>
        <taxon>Pezizomycotina</taxon>
        <taxon>Sordariomycetes</taxon>
        <taxon>Sordariomycetidae</taxon>
        <taxon>Coniochaetales</taxon>
        <taxon>Coniochaetaceae</taxon>
        <taxon>Coniochaeta</taxon>
    </lineage>
</organism>
<dbReference type="EMBL" id="KV875098">
    <property type="protein sequence ID" value="OIW29042.1"/>
    <property type="molecule type" value="Genomic_DNA"/>
</dbReference>
<dbReference type="GO" id="GO:0005634">
    <property type="term" value="C:nucleus"/>
    <property type="evidence" value="ECO:0007669"/>
    <property type="project" value="TreeGrafter"/>
</dbReference>
<dbReference type="InParanoid" id="A0A1J7JMV4"/>
<feature type="domain" description="Protein kinase" evidence="2">
    <location>
        <begin position="42"/>
        <end position="364"/>
    </location>
</feature>
<dbReference type="STRING" id="1408157.A0A1J7JMV4"/>
<dbReference type="AlphaFoldDB" id="A0A1J7JMV4"/>
<evidence type="ECO:0000259" key="2">
    <source>
        <dbReference type="PROSITE" id="PS50011"/>
    </source>
</evidence>
<dbReference type="GO" id="GO:0004674">
    <property type="term" value="F:protein serine/threonine kinase activity"/>
    <property type="evidence" value="ECO:0007669"/>
    <property type="project" value="TreeGrafter"/>
</dbReference>
<proteinExistence type="predicted"/>
<keyword evidence="1" id="KW-0732">Signal</keyword>
<keyword evidence="4" id="KW-1185">Reference proteome</keyword>
<name>A0A1J7JMV4_9PEZI</name>
<protein>
    <submittedName>
        <fullName evidence="3">Kinase-like protein</fullName>
    </submittedName>
</protein>
<feature type="chain" id="PRO_5012634051" evidence="1">
    <location>
        <begin position="20"/>
        <end position="373"/>
    </location>
</feature>
<dbReference type="SMART" id="SM00220">
    <property type="entry name" value="S_TKc"/>
    <property type="match status" value="1"/>
</dbReference>
<dbReference type="PANTHER" id="PTHR44167">
    <property type="entry name" value="OVARIAN-SPECIFIC SERINE/THREONINE-PROTEIN KINASE LOK-RELATED"/>
    <property type="match status" value="1"/>
</dbReference>
<dbReference type="Pfam" id="PF00069">
    <property type="entry name" value="Pkinase"/>
    <property type="match status" value="1"/>
</dbReference>
<keyword evidence="3" id="KW-0418">Kinase</keyword>